<gene>
    <name evidence="1" type="ORF">AVEN_77923_1</name>
</gene>
<dbReference type="OrthoDB" id="119028at2759"/>
<dbReference type="AlphaFoldDB" id="A0A4Y2DWI5"/>
<name>A0A4Y2DWI5_ARAVE</name>
<accession>A0A4Y2DWI5</accession>
<protein>
    <submittedName>
        <fullName evidence="1">Uncharacterized protein</fullName>
    </submittedName>
</protein>
<evidence type="ECO:0000313" key="2">
    <source>
        <dbReference type="Proteomes" id="UP000499080"/>
    </source>
</evidence>
<keyword evidence="2" id="KW-1185">Reference proteome</keyword>
<dbReference type="EMBL" id="BGPR01000435">
    <property type="protein sequence ID" value="GBM20004.1"/>
    <property type="molecule type" value="Genomic_DNA"/>
</dbReference>
<sequence>MRGHLEDSAIRTHDQTALMLTTIPVQTPAGDGRLEFSLLHCHVSNSQQTCFARRGRLCFVTLQETRNLDHQLTISVKDVFNWCKAKMEVPVEEDTDTPFVIGVNAKVDDEVKPDLKNVFSTKRLL</sequence>
<comment type="caution">
    <text evidence="1">The sequence shown here is derived from an EMBL/GenBank/DDBJ whole genome shotgun (WGS) entry which is preliminary data.</text>
</comment>
<evidence type="ECO:0000313" key="1">
    <source>
        <dbReference type="EMBL" id="GBM20004.1"/>
    </source>
</evidence>
<reference evidence="1 2" key="1">
    <citation type="journal article" date="2019" name="Sci. Rep.">
        <title>Orb-weaving spider Araneus ventricosus genome elucidates the spidroin gene catalogue.</title>
        <authorList>
            <person name="Kono N."/>
            <person name="Nakamura H."/>
            <person name="Ohtoshi R."/>
            <person name="Moran D.A.P."/>
            <person name="Shinohara A."/>
            <person name="Yoshida Y."/>
            <person name="Fujiwara M."/>
            <person name="Mori M."/>
            <person name="Tomita M."/>
            <person name="Arakawa K."/>
        </authorList>
    </citation>
    <scope>NUCLEOTIDE SEQUENCE [LARGE SCALE GENOMIC DNA]</scope>
</reference>
<proteinExistence type="predicted"/>
<dbReference type="Proteomes" id="UP000499080">
    <property type="component" value="Unassembled WGS sequence"/>
</dbReference>
<organism evidence="1 2">
    <name type="scientific">Araneus ventricosus</name>
    <name type="common">Orbweaver spider</name>
    <name type="synonym">Epeira ventricosa</name>
    <dbReference type="NCBI Taxonomy" id="182803"/>
    <lineage>
        <taxon>Eukaryota</taxon>
        <taxon>Metazoa</taxon>
        <taxon>Ecdysozoa</taxon>
        <taxon>Arthropoda</taxon>
        <taxon>Chelicerata</taxon>
        <taxon>Arachnida</taxon>
        <taxon>Araneae</taxon>
        <taxon>Araneomorphae</taxon>
        <taxon>Entelegynae</taxon>
        <taxon>Araneoidea</taxon>
        <taxon>Araneidae</taxon>
        <taxon>Araneus</taxon>
    </lineage>
</organism>